<reference evidence="1" key="2">
    <citation type="journal article" date="2015" name="Data Brief">
        <title>Shoot transcriptome of the giant reed, Arundo donax.</title>
        <authorList>
            <person name="Barrero R.A."/>
            <person name="Guerrero F.D."/>
            <person name="Moolhuijzen P."/>
            <person name="Goolsby J.A."/>
            <person name="Tidwell J."/>
            <person name="Bellgard S.E."/>
            <person name="Bellgard M.I."/>
        </authorList>
    </citation>
    <scope>NUCLEOTIDE SEQUENCE</scope>
    <source>
        <tissue evidence="1">Shoot tissue taken approximately 20 cm above the soil surface</tissue>
    </source>
</reference>
<organism evidence="1">
    <name type="scientific">Arundo donax</name>
    <name type="common">Giant reed</name>
    <name type="synonym">Donax arundinaceus</name>
    <dbReference type="NCBI Taxonomy" id="35708"/>
    <lineage>
        <taxon>Eukaryota</taxon>
        <taxon>Viridiplantae</taxon>
        <taxon>Streptophyta</taxon>
        <taxon>Embryophyta</taxon>
        <taxon>Tracheophyta</taxon>
        <taxon>Spermatophyta</taxon>
        <taxon>Magnoliopsida</taxon>
        <taxon>Liliopsida</taxon>
        <taxon>Poales</taxon>
        <taxon>Poaceae</taxon>
        <taxon>PACMAD clade</taxon>
        <taxon>Arundinoideae</taxon>
        <taxon>Arundineae</taxon>
        <taxon>Arundo</taxon>
    </lineage>
</organism>
<name>A0A0A9DTB5_ARUDO</name>
<accession>A0A0A9DTB5</accession>
<proteinExistence type="predicted"/>
<protein>
    <submittedName>
        <fullName evidence="1">Uncharacterized protein</fullName>
    </submittedName>
</protein>
<dbReference type="AlphaFoldDB" id="A0A0A9DTB5"/>
<dbReference type="EMBL" id="GBRH01206874">
    <property type="protein sequence ID" value="JAD91021.1"/>
    <property type="molecule type" value="Transcribed_RNA"/>
</dbReference>
<reference evidence="1" key="1">
    <citation type="submission" date="2014-09" db="EMBL/GenBank/DDBJ databases">
        <authorList>
            <person name="Magalhaes I.L.F."/>
            <person name="Oliveira U."/>
            <person name="Santos F.R."/>
            <person name="Vidigal T.H.D.A."/>
            <person name="Brescovit A.D."/>
            <person name="Santos A.J."/>
        </authorList>
    </citation>
    <scope>NUCLEOTIDE SEQUENCE</scope>
    <source>
        <tissue evidence="1">Shoot tissue taken approximately 20 cm above the soil surface</tissue>
    </source>
</reference>
<sequence>MTRQVRKQNMKVLKLRERGMGTMILLAICLLSSTTIIMEVAMTWGHSLRSAECGILSLDLEEAVYLGTGFSRPLQLMKYGHHI</sequence>
<evidence type="ECO:0000313" key="1">
    <source>
        <dbReference type="EMBL" id="JAD91021.1"/>
    </source>
</evidence>